<dbReference type="SUPFAM" id="SSF103088">
    <property type="entry name" value="OmpA-like"/>
    <property type="match status" value="1"/>
</dbReference>
<dbReference type="InterPro" id="IPR019734">
    <property type="entry name" value="TPR_rpt"/>
</dbReference>
<dbReference type="RefSeq" id="WP_023936557.1">
    <property type="nucleotide sequence ID" value="NZ_BAOU01000012.1"/>
</dbReference>
<keyword evidence="1" id="KW-0732">Signal</keyword>
<evidence type="ECO:0000259" key="2">
    <source>
        <dbReference type="Pfam" id="PF12984"/>
    </source>
</evidence>
<reference evidence="3 4" key="2">
    <citation type="journal article" date="2013" name="Genome Announc.">
        <title>Draft Genome Sequences of Porphyromonas crevioricanis JCM 15906T and Porphyromonas cansulci JCM 13913T Isolated from a Canine Oral Cavity.</title>
        <authorList>
            <person name="Sakamoto M."/>
            <person name="Tanaka N."/>
            <person name="Shiwa Y."/>
            <person name="Yoshikawa H."/>
            <person name="Ohkuma M."/>
        </authorList>
    </citation>
    <scope>NUCLEOTIDE SEQUENCE [LARGE SCALE GENOMIC DNA]</scope>
    <source>
        <strain evidence="3 4">JCM 15906</strain>
    </source>
</reference>
<dbReference type="Pfam" id="PF12984">
    <property type="entry name" value="DUF3868"/>
    <property type="match status" value="1"/>
</dbReference>
<dbReference type="InterPro" id="IPR036737">
    <property type="entry name" value="OmpA-like_sf"/>
</dbReference>
<evidence type="ECO:0000313" key="4">
    <source>
        <dbReference type="Proteomes" id="UP000018031"/>
    </source>
</evidence>
<evidence type="ECO:0000256" key="1">
    <source>
        <dbReference type="SAM" id="SignalP"/>
    </source>
</evidence>
<name>T1CGI3_9PORP</name>
<protein>
    <recommendedName>
        <fullName evidence="2">DUF3868 domain-containing protein</fullName>
    </recommendedName>
</protein>
<evidence type="ECO:0000313" key="3">
    <source>
        <dbReference type="EMBL" id="GAD04796.1"/>
    </source>
</evidence>
<dbReference type="AlphaFoldDB" id="T1CGI3"/>
<dbReference type="Gene3D" id="1.25.40.10">
    <property type="entry name" value="Tetratricopeptide repeat domain"/>
    <property type="match status" value="1"/>
</dbReference>
<dbReference type="SUPFAM" id="SSF48452">
    <property type="entry name" value="TPR-like"/>
    <property type="match status" value="1"/>
</dbReference>
<comment type="caution">
    <text evidence="3">The sequence shown here is derived from an EMBL/GenBank/DDBJ whole genome shotgun (WGS) entry which is preliminary data.</text>
</comment>
<proteinExistence type="predicted"/>
<dbReference type="SMART" id="SM00028">
    <property type="entry name" value="TPR"/>
    <property type="match status" value="1"/>
</dbReference>
<feature type="signal peptide" evidence="1">
    <location>
        <begin position="1"/>
        <end position="23"/>
    </location>
</feature>
<dbReference type="EMBL" id="BAOU01000012">
    <property type="protein sequence ID" value="GAD04796.1"/>
    <property type="molecule type" value="Genomic_DNA"/>
</dbReference>
<gene>
    <name evidence="3" type="ORF">PORCRE_492</name>
</gene>
<dbReference type="InterPro" id="IPR024480">
    <property type="entry name" value="DUF3868"/>
</dbReference>
<sequence>MMKRLTIYLLLLLSVICARQSAAQNPYEGQVLYENYHVNRLLQNGEISKIEMRYTVDLSKVKLKSTQQIRITPILRSSDKRDSLLLDSYWVVGANRYRAIRRAVELGSDTTYCMDRVLKRKNKEAQTIEIKGIIDYRPWMHSANFSVVEEVTGCAGCNDGTYISQLVSKLFPDPYQPRLVAEYVKPKVEAVKHRAESLEAFFNYKQGKHDLLVDYKGNAGEIARVDKFVKSILGDSNLQVSDFKIDGYASPEGRFESNITLSKNRAYTFASFLKNTYGISDSKMKIDWHGEDWDGLKNLVETSSLEYKEEILNIIDTKETDLQREAAINKLDKGKTLNHLLEDYYPRLRRNVASVSYVVKAFDLQEAKEVYHRKPSQLSLDELFQVANSFEKGSEDFAQVFRVAHNLFPADPIANLNCGAAEIEAGRPAEALNYLMKAQDLPEALNNIGCALAMQRKYDQAEVYFDRAIAAGNRQAVLNKEENRKAAETAVR</sequence>
<feature type="domain" description="DUF3868" evidence="2">
    <location>
        <begin position="8"/>
        <end position="108"/>
    </location>
</feature>
<dbReference type="InterPro" id="IPR011990">
    <property type="entry name" value="TPR-like_helical_dom_sf"/>
</dbReference>
<feature type="chain" id="PRO_5004586571" description="DUF3868 domain-containing protein" evidence="1">
    <location>
        <begin position="24"/>
        <end position="492"/>
    </location>
</feature>
<dbReference type="Proteomes" id="UP000018031">
    <property type="component" value="Unassembled WGS sequence"/>
</dbReference>
<organism evidence="3 4">
    <name type="scientific">Porphyromonas crevioricanis JCM 15906</name>
    <dbReference type="NCBI Taxonomy" id="1305617"/>
    <lineage>
        <taxon>Bacteria</taxon>
        <taxon>Pseudomonadati</taxon>
        <taxon>Bacteroidota</taxon>
        <taxon>Bacteroidia</taxon>
        <taxon>Bacteroidales</taxon>
        <taxon>Porphyromonadaceae</taxon>
        <taxon>Porphyromonas</taxon>
    </lineage>
</organism>
<dbReference type="Gene3D" id="3.30.1330.60">
    <property type="entry name" value="OmpA-like domain"/>
    <property type="match status" value="1"/>
</dbReference>
<accession>T1CGI3</accession>
<reference evidence="4" key="1">
    <citation type="journal article" date="2013" name="Genome">
        <title>Draft Genome Sequences of Porphyromonas crevioricanis JCM 15906T and Porphyromonas cansulci JCM 13913T Isolated from a Canine Oral Cavity.</title>
        <authorList>
            <person name="Sakamoto M."/>
            <person name="Tanaka N."/>
            <person name="Shiwa Y."/>
            <person name="Yoshikawa H."/>
            <person name="Ohkuma M."/>
        </authorList>
    </citation>
    <scope>NUCLEOTIDE SEQUENCE [LARGE SCALE GENOMIC DNA]</scope>
    <source>
        <strain evidence="4">JCM 15906</strain>
    </source>
</reference>